<proteinExistence type="inferred from homology"/>
<keyword evidence="6 7" id="KW-0030">Aminoacyl-tRNA synthetase</keyword>
<feature type="site" description="Important for tRNA non-discrimination" evidence="7">
    <location>
        <position position="104"/>
    </location>
</feature>
<evidence type="ECO:0000256" key="6">
    <source>
        <dbReference type="ARBA" id="ARBA00023146"/>
    </source>
</evidence>
<sequence length="610" mass="68892">MAQIETASYETTINTIDTLQGLKRTHACNDLNQDHTGQEVTLCGWVSRRRDHGGLIFIDLRDRSGIVQVVFSSDVNKAAFCKAEMVRNEFVLAVRGIVKVRSEGTVNPNMATGTIEVEGNELRVLNTAKTPPFYIQDSIEVDEILRLKYRYLDLRRPEMQKDLLLRHRVTKSMRDFLDKHRFLEVETPILTKSTPEGARDYLVPSRVNPGKFYALPQSPQIYKQLLMVAGLERYFQIARCFRDEDLRADRQPEFTQLDIEMSFIDREEILSLMEQMVAYIFKEGIGTEIAAPFVRLTYEEAIARYGSDKPDLRFGMELIDLSAVFKDSGFKVFDAVLANGGQVKVINVKGYANAPRRELDGLVDYVATYGAKGLAWIAYTEEGLKSPITKFFNEAVLNKMTAAAQAETGDLLLFVADKPKVVAAALGQLRLEMGRRLNLIDQDKLSFLWVIDFPMFEYDEEDKRWVAMHHPFTSPCDEDIRYLGSEPGKIKAKAYDMVLNGIELGGGSIRIYNRTLQEKVFSAIGLTPAETAEKFGHLLEAFEYGTPPHGGIAFGLDRLVMLMAKRASIRDVIAFPKTQSAAELMMQSPSEVGSRQLKELFIKSEVPAKK</sequence>
<dbReference type="EMBL" id="CP036259">
    <property type="protein sequence ID" value="QDR80840.1"/>
    <property type="molecule type" value="Genomic_DNA"/>
</dbReference>
<dbReference type="InterPro" id="IPR012340">
    <property type="entry name" value="NA-bd_OB-fold"/>
</dbReference>
<dbReference type="Gene3D" id="3.30.930.10">
    <property type="entry name" value="Bira Bifunctional Protein, Domain 2"/>
    <property type="match status" value="1"/>
</dbReference>
<dbReference type="Gene3D" id="3.30.1360.30">
    <property type="entry name" value="GAD-like domain"/>
    <property type="match status" value="1"/>
</dbReference>
<dbReference type="PANTHER" id="PTHR22594:SF5">
    <property type="entry name" value="ASPARTATE--TRNA LIGASE, MITOCHONDRIAL"/>
    <property type="match status" value="1"/>
</dbReference>
<dbReference type="GO" id="GO:0003676">
    <property type="term" value="F:nucleic acid binding"/>
    <property type="evidence" value="ECO:0007669"/>
    <property type="project" value="InterPro"/>
</dbReference>
<feature type="binding site" evidence="7">
    <location>
        <position position="503"/>
    </location>
    <ligand>
        <name>ATP</name>
        <dbReference type="ChEBI" id="CHEBI:30616"/>
    </ligand>
</feature>
<evidence type="ECO:0000256" key="5">
    <source>
        <dbReference type="ARBA" id="ARBA00022917"/>
    </source>
</evidence>
<comment type="subcellular location">
    <subcellularLocation>
        <location evidence="7">Cytoplasm</location>
    </subcellularLocation>
</comment>
<dbReference type="InterPro" id="IPR004115">
    <property type="entry name" value="GAD-like_sf"/>
</dbReference>
<dbReference type="GO" id="GO:0005524">
    <property type="term" value="F:ATP binding"/>
    <property type="evidence" value="ECO:0007669"/>
    <property type="project" value="UniProtKB-UniRule"/>
</dbReference>
<accession>A0A517DU07</accession>
<feature type="region of interest" description="Aspartate" evidence="7">
    <location>
        <begin position="220"/>
        <end position="223"/>
    </location>
</feature>
<dbReference type="GO" id="GO:0004815">
    <property type="term" value="F:aspartate-tRNA ligase activity"/>
    <property type="evidence" value="ECO:0007669"/>
    <property type="project" value="UniProtKB-UniRule"/>
</dbReference>
<dbReference type="InterPro" id="IPR004364">
    <property type="entry name" value="Aa-tRNA-synt_II"/>
</dbReference>
<dbReference type="GO" id="GO:0050560">
    <property type="term" value="F:aspartate-tRNA(Asn) ligase activity"/>
    <property type="evidence" value="ECO:0007669"/>
    <property type="project" value="UniProtKB-EC"/>
</dbReference>
<evidence type="ECO:0000313" key="10">
    <source>
        <dbReference type="Proteomes" id="UP000320776"/>
    </source>
</evidence>
<comment type="function">
    <text evidence="7">Aspartyl-tRNA synthetase with relaxed tRNA specificity since it is able to aspartylate not only its cognate tRNA(Asp) but also tRNA(Asn). Reaction proceeds in two steps: L-aspartate is first activated by ATP to form Asp-AMP and then transferred to the acceptor end of tRNA(Asp/Asn).</text>
</comment>
<dbReference type="NCBIfam" id="TIGR00459">
    <property type="entry name" value="aspS_bact"/>
    <property type="match status" value="1"/>
</dbReference>
<keyword evidence="5 7" id="KW-0648">Protein biosynthesis</keyword>
<evidence type="ECO:0000256" key="2">
    <source>
        <dbReference type="ARBA" id="ARBA00022598"/>
    </source>
</evidence>
<evidence type="ECO:0000256" key="1">
    <source>
        <dbReference type="ARBA" id="ARBA00006303"/>
    </source>
</evidence>
<dbReference type="CDD" id="cd00777">
    <property type="entry name" value="AspRS_core"/>
    <property type="match status" value="1"/>
</dbReference>
<dbReference type="GO" id="GO:0006422">
    <property type="term" value="P:aspartyl-tRNA aminoacylation"/>
    <property type="evidence" value="ECO:0007669"/>
    <property type="project" value="UniProtKB-UniRule"/>
</dbReference>
<feature type="binding site" evidence="7">
    <location>
        <position position="251"/>
    </location>
    <ligand>
        <name>ATP</name>
        <dbReference type="ChEBI" id="CHEBI:30616"/>
    </ligand>
</feature>
<dbReference type="SUPFAM" id="SSF50249">
    <property type="entry name" value="Nucleic acid-binding proteins"/>
    <property type="match status" value="1"/>
</dbReference>
<evidence type="ECO:0000256" key="4">
    <source>
        <dbReference type="ARBA" id="ARBA00022840"/>
    </source>
</evidence>
<dbReference type="InterPro" id="IPR029351">
    <property type="entry name" value="GAD_dom"/>
</dbReference>
<gene>
    <name evidence="7 9" type="primary">aspS</name>
    <name evidence="9" type="ORF">SPTER_21760</name>
</gene>
<feature type="binding site" evidence="7">
    <location>
        <begin position="242"/>
        <end position="244"/>
    </location>
    <ligand>
        <name>ATP</name>
        <dbReference type="ChEBI" id="CHEBI:30616"/>
    </ligand>
</feature>
<protein>
    <recommendedName>
        <fullName evidence="7">Aspartate--tRNA(Asp/Asn) ligase</fullName>
        <ecNumber evidence="7">6.1.1.23</ecNumber>
    </recommendedName>
    <alternativeName>
        <fullName evidence="7">Aspartyl-tRNA synthetase</fullName>
        <shortName evidence="7">AspRS</shortName>
    </alternativeName>
    <alternativeName>
        <fullName evidence="7">Non-discriminating aspartyl-tRNA synthetase</fullName>
        <shortName evidence="7">ND-AspRS</shortName>
    </alternativeName>
</protein>
<keyword evidence="2 7" id="KW-0436">Ligase</keyword>
<dbReference type="SUPFAM" id="SSF55681">
    <property type="entry name" value="Class II aaRS and biotin synthetases"/>
    <property type="match status" value="1"/>
</dbReference>
<evidence type="ECO:0000313" key="9">
    <source>
        <dbReference type="EMBL" id="QDR80840.1"/>
    </source>
</evidence>
<keyword evidence="7" id="KW-0963">Cytoplasm</keyword>
<dbReference type="InterPro" id="IPR006195">
    <property type="entry name" value="aa-tRNA-synth_II"/>
</dbReference>
<evidence type="ECO:0000256" key="7">
    <source>
        <dbReference type="HAMAP-Rule" id="MF_00044"/>
    </source>
</evidence>
<organism evidence="9 10">
    <name type="scientific">Sporomusa termitida</name>
    <dbReference type="NCBI Taxonomy" id="2377"/>
    <lineage>
        <taxon>Bacteria</taxon>
        <taxon>Bacillati</taxon>
        <taxon>Bacillota</taxon>
        <taxon>Negativicutes</taxon>
        <taxon>Selenomonadales</taxon>
        <taxon>Sporomusaceae</taxon>
        <taxon>Sporomusa</taxon>
    </lineage>
</organism>
<keyword evidence="3 7" id="KW-0547">Nucleotide-binding</keyword>
<dbReference type="Gene3D" id="2.40.50.140">
    <property type="entry name" value="Nucleic acid-binding proteins"/>
    <property type="match status" value="1"/>
</dbReference>
<feature type="binding site" evidence="7">
    <location>
        <position position="469"/>
    </location>
    <ligand>
        <name>L-aspartate</name>
        <dbReference type="ChEBI" id="CHEBI:29991"/>
    </ligand>
</feature>
<dbReference type="AlphaFoldDB" id="A0A517DU07"/>
<comment type="catalytic activity">
    <reaction evidence="7">
        <text>tRNA(Asx) + L-aspartate + ATP = L-aspartyl-tRNA(Asx) + AMP + diphosphate</text>
        <dbReference type="Rhea" id="RHEA:18349"/>
        <dbReference type="Rhea" id="RHEA-COMP:9710"/>
        <dbReference type="Rhea" id="RHEA-COMP:9711"/>
        <dbReference type="ChEBI" id="CHEBI:29991"/>
        <dbReference type="ChEBI" id="CHEBI:30616"/>
        <dbReference type="ChEBI" id="CHEBI:33019"/>
        <dbReference type="ChEBI" id="CHEBI:78442"/>
        <dbReference type="ChEBI" id="CHEBI:78516"/>
        <dbReference type="ChEBI" id="CHEBI:456215"/>
        <dbReference type="EC" id="6.1.1.23"/>
    </reaction>
</comment>
<dbReference type="InterPro" id="IPR047089">
    <property type="entry name" value="Asp-tRNA-ligase_1_N"/>
</dbReference>
<dbReference type="PANTHER" id="PTHR22594">
    <property type="entry name" value="ASPARTYL/LYSYL-TRNA SYNTHETASE"/>
    <property type="match status" value="1"/>
</dbReference>
<feature type="site" description="Important for tRNA non-discrimination" evidence="7">
    <location>
        <position position="52"/>
    </location>
</feature>
<dbReference type="KEGG" id="sted:SPTER_21760"/>
<dbReference type="PROSITE" id="PS50862">
    <property type="entry name" value="AA_TRNA_LIGASE_II"/>
    <property type="match status" value="1"/>
</dbReference>
<evidence type="ECO:0000256" key="3">
    <source>
        <dbReference type="ARBA" id="ARBA00022741"/>
    </source>
</evidence>
<feature type="binding site" evidence="7">
    <location>
        <position position="510"/>
    </location>
    <ligand>
        <name>L-aspartate</name>
        <dbReference type="ChEBI" id="CHEBI:29991"/>
    </ligand>
</feature>
<dbReference type="Pfam" id="PF01336">
    <property type="entry name" value="tRNA_anti-codon"/>
    <property type="match status" value="1"/>
</dbReference>
<dbReference type="Proteomes" id="UP000320776">
    <property type="component" value="Chromosome"/>
</dbReference>
<reference evidence="9 10" key="1">
    <citation type="submission" date="2019-02" db="EMBL/GenBank/DDBJ databases">
        <title>Closed genome of Sporomusa termitida DSM 4440.</title>
        <authorList>
            <person name="Poehlein A."/>
            <person name="Daniel R."/>
        </authorList>
    </citation>
    <scope>NUCLEOTIDE SEQUENCE [LARGE SCALE GENOMIC DNA]</scope>
    <source>
        <strain evidence="9 10">DSM 4440</strain>
    </source>
</reference>
<dbReference type="PRINTS" id="PR01042">
    <property type="entry name" value="TRNASYNTHASP"/>
</dbReference>
<keyword evidence="10" id="KW-1185">Reference proteome</keyword>
<keyword evidence="4 7" id="KW-0067">ATP-binding</keyword>
<dbReference type="InterPro" id="IPR047090">
    <property type="entry name" value="AspRS_core"/>
</dbReference>
<evidence type="ECO:0000259" key="8">
    <source>
        <dbReference type="PROSITE" id="PS50862"/>
    </source>
</evidence>
<dbReference type="InterPro" id="IPR004524">
    <property type="entry name" value="Asp-tRNA-ligase_1"/>
</dbReference>
<dbReference type="InterPro" id="IPR004365">
    <property type="entry name" value="NA-bd_OB_tRNA"/>
</dbReference>
<comment type="similarity">
    <text evidence="1 7">Belongs to the class-II aminoacyl-tRNA synthetase family. Type 1 subfamily.</text>
</comment>
<feature type="binding site" evidence="7">
    <location>
        <begin position="555"/>
        <end position="558"/>
    </location>
    <ligand>
        <name>ATP</name>
        <dbReference type="ChEBI" id="CHEBI:30616"/>
    </ligand>
</feature>
<dbReference type="InterPro" id="IPR045864">
    <property type="entry name" value="aa-tRNA-synth_II/BPL/LPL"/>
</dbReference>
<feature type="domain" description="Aminoacyl-transfer RNA synthetases class-II family profile" evidence="8">
    <location>
        <begin position="165"/>
        <end position="576"/>
    </location>
</feature>
<dbReference type="HAMAP" id="MF_00044">
    <property type="entry name" value="Asp_tRNA_synth_type1"/>
    <property type="match status" value="1"/>
</dbReference>
<dbReference type="GO" id="GO:0140096">
    <property type="term" value="F:catalytic activity, acting on a protein"/>
    <property type="evidence" value="ECO:0007669"/>
    <property type="project" value="UniProtKB-ARBA"/>
</dbReference>
<dbReference type="NCBIfam" id="NF001750">
    <property type="entry name" value="PRK00476.1"/>
    <property type="match status" value="1"/>
</dbReference>
<name>A0A517DU07_9FIRM</name>
<dbReference type="GO" id="GO:0005737">
    <property type="term" value="C:cytoplasm"/>
    <property type="evidence" value="ECO:0007669"/>
    <property type="project" value="UniProtKB-SubCell"/>
</dbReference>
<dbReference type="SUPFAM" id="SSF55261">
    <property type="entry name" value="GAD domain-like"/>
    <property type="match status" value="1"/>
</dbReference>
<dbReference type="Pfam" id="PF02938">
    <property type="entry name" value="GAD"/>
    <property type="match status" value="1"/>
</dbReference>
<dbReference type="EC" id="6.1.1.23" evidence="7"/>
<comment type="subunit">
    <text evidence="7">Homodimer.</text>
</comment>
<dbReference type="InterPro" id="IPR002312">
    <property type="entry name" value="Asp/Asn-tRNA-synth_IIb"/>
</dbReference>
<dbReference type="Pfam" id="PF00152">
    <property type="entry name" value="tRNA-synt_2"/>
    <property type="match status" value="1"/>
</dbReference>
<feature type="binding site" evidence="7">
    <location>
        <position position="196"/>
    </location>
    <ligand>
        <name>L-aspartate</name>
        <dbReference type="ChEBI" id="CHEBI:29991"/>
    </ligand>
</feature>
<feature type="binding site" evidence="7">
    <location>
        <position position="242"/>
    </location>
    <ligand>
        <name>L-aspartate</name>
        <dbReference type="ChEBI" id="CHEBI:29991"/>
    </ligand>
</feature>
<dbReference type="CDD" id="cd04317">
    <property type="entry name" value="EcAspRS_like_N"/>
    <property type="match status" value="1"/>
</dbReference>
<dbReference type="GO" id="GO:0016740">
    <property type="term" value="F:transferase activity"/>
    <property type="evidence" value="ECO:0007669"/>
    <property type="project" value="UniProtKB-ARBA"/>
</dbReference>